<dbReference type="PANTHER" id="PTHR33776">
    <property type="entry name" value="ENDO/EXONUCLEASE/PHOSPHATASE DOMAIN-CONTAINING PROTEIN"/>
    <property type="match status" value="1"/>
</dbReference>
<protein>
    <submittedName>
        <fullName evidence="3">Uncharacterized protein LOC136088125</fullName>
    </submittedName>
</protein>
<reference evidence="3" key="1">
    <citation type="submission" date="2025-08" db="UniProtKB">
        <authorList>
            <consortium name="RefSeq"/>
        </authorList>
    </citation>
    <scope>IDENTIFICATION</scope>
</reference>
<dbReference type="InterPro" id="IPR005135">
    <property type="entry name" value="Endo/exonuclease/phosphatase"/>
</dbReference>
<dbReference type="RefSeq" id="XP_065667861.1">
    <property type="nucleotide sequence ID" value="XM_065811789.1"/>
</dbReference>
<dbReference type="SUPFAM" id="SSF56219">
    <property type="entry name" value="DNase I-like"/>
    <property type="match status" value="1"/>
</dbReference>
<dbReference type="Proteomes" id="UP001652625">
    <property type="component" value="Chromosome 12"/>
</dbReference>
<dbReference type="PANTHER" id="PTHR33776:SF4">
    <property type="entry name" value="ENDONUCLEASE_EXONUCLEASE_PHOSPHATASE DOMAIN-CONTAINING PROTEIN"/>
    <property type="match status" value="1"/>
</dbReference>
<gene>
    <name evidence="3" type="primary">LOC136088125</name>
</gene>
<dbReference type="InterPro" id="IPR036691">
    <property type="entry name" value="Endo/exonu/phosph_ase_sf"/>
</dbReference>
<name>A0ABM4D0T8_HYDVU</name>
<accession>A0ABM4D0T8</accession>
<sequence length="540" mass="62325">MAEETDLSNFEFKTFKIKNSILLNRNSDPDINFYNDDELIKNISPLYYNPYSKDITKGMDDNSFSILHINIRSLKKNFESLKQFLYKIKINFQIICLSETWCQDKNVENDSYFQIPNYNVVHQIRDLGKEGGGLCMFIKNSLLFKFNSNLSSITNDYESLCMEIINKASKNIVVHALYRPSSGNINAFKDHIKNLIENKLNLNKSVYFVGDINLNILDYDVNKQTNKFFNVIFQSGYIPIINKPTRVTSGSATSIDQIITNEFINTKIKTGIFKTDISDHFPIFIISNKCIQPDAYKKKVTTRIINDTSIKYFHYLISCVNWNETLKNQNANEAYDIFLTEFLTHYNEAFPKITKLVKSKTLLNPWITKGILKSSKIKQRIYCKFLKKRTLVNETTYKSYKRLFESVLKRSKKNYYSEKLKKNNSTQKTWNIIKEVIGKKNLDRNALPTNLKINNNLIVNKTLVAETINNFFVNVGSNLASKIGPSQTNFRSYQTPNKSVMSNHELTEDELLNSVSLLKPNKSSGADDVSSIVIIKSIIL</sequence>
<dbReference type="Gene3D" id="3.60.10.10">
    <property type="entry name" value="Endonuclease/exonuclease/phosphatase"/>
    <property type="match status" value="1"/>
</dbReference>
<organism evidence="2 3">
    <name type="scientific">Hydra vulgaris</name>
    <name type="common">Hydra</name>
    <name type="synonym">Hydra attenuata</name>
    <dbReference type="NCBI Taxonomy" id="6087"/>
    <lineage>
        <taxon>Eukaryota</taxon>
        <taxon>Metazoa</taxon>
        <taxon>Cnidaria</taxon>
        <taxon>Hydrozoa</taxon>
        <taxon>Hydroidolina</taxon>
        <taxon>Anthoathecata</taxon>
        <taxon>Aplanulata</taxon>
        <taxon>Hydridae</taxon>
        <taxon>Hydra</taxon>
    </lineage>
</organism>
<evidence type="ECO:0000259" key="1">
    <source>
        <dbReference type="Pfam" id="PF03372"/>
    </source>
</evidence>
<proteinExistence type="predicted"/>
<feature type="domain" description="Endonuclease/exonuclease/phosphatase" evidence="1">
    <location>
        <begin position="70"/>
        <end position="280"/>
    </location>
</feature>
<evidence type="ECO:0000313" key="2">
    <source>
        <dbReference type="Proteomes" id="UP001652625"/>
    </source>
</evidence>
<dbReference type="Pfam" id="PF03372">
    <property type="entry name" value="Exo_endo_phos"/>
    <property type="match status" value="1"/>
</dbReference>
<keyword evidence="2" id="KW-1185">Reference proteome</keyword>
<dbReference type="GeneID" id="136088125"/>
<evidence type="ECO:0000313" key="3">
    <source>
        <dbReference type="RefSeq" id="XP_065667861.1"/>
    </source>
</evidence>